<dbReference type="InterPro" id="IPR013785">
    <property type="entry name" value="Aldolase_TIM"/>
</dbReference>
<dbReference type="InterPro" id="IPR018060">
    <property type="entry name" value="HTH_AraC"/>
</dbReference>
<dbReference type="PROSITE" id="PS01124">
    <property type="entry name" value="HTH_ARAC_FAMILY_2"/>
    <property type="match status" value="1"/>
</dbReference>
<comment type="caution">
    <text evidence="5">The sequence shown here is derived from an EMBL/GenBank/DDBJ whole genome shotgun (WGS) entry which is preliminary data.</text>
</comment>
<evidence type="ECO:0000313" key="5">
    <source>
        <dbReference type="EMBL" id="KOO48083.1"/>
    </source>
</evidence>
<dbReference type="PANTHER" id="PTHR31862">
    <property type="entry name" value="UPF0261 DOMAIN PROTEIN (AFU_ORTHOLOGUE AFUA_1G10120)"/>
    <property type="match status" value="1"/>
</dbReference>
<dbReference type="Pfam" id="PF12833">
    <property type="entry name" value="HTH_18"/>
    <property type="match status" value="1"/>
</dbReference>
<dbReference type="GO" id="GO:0043565">
    <property type="term" value="F:sequence-specific DNA binding"/>
    <property type="evidence" value="ECO:0007669"/>
    <property type="project" value="InterPro"/>
</dbReference>
<keyword evidence="2" id="KW-0238">DNA-binding</keyword>
<dbReference type="Gene3D" id="1.10.10.60">
    <property type="entry name" value="Homeodomain-like"/>
    <property type="match status" value="2"/>
</dbReference>
<dbReference type="Gene3D" id="3.20.20.70">
    <property type="entry name" value="Aldolase class I"/>
    <property type="match status" value="1"/>
</dbReference>
<dbReference type="GeneID" id="301138587"/>
<accession>A0A0M0LBM2</accession>
<keyword evidence="1" id="KW-0805">Transcription regulation</keyword>
<evidence type="ECO:0000313" key="6">
    <source>
        <dbReference type="Proteomes" id="UP000036867"/>
    </source>
</evidence>
<reference evidence="6" key="1">
    <citation type="submission" date="2015-08" db="EMBL/GenBank/DDBJ databases">
        <title>Fjat-10028 dsm 16317.</title>
        <authorList>
            <person name="Liu B."/>
            <person name="Wang J."/>
            <person name="Zhu Y."/>
            <person name="Liu G."/>
            <person name="Chen Q."/>
            <person name="Chen Z."/>
            <person name="Lan J."/>
            <person name="Che J."/>
            <person name="Ge C."/>
            <person name="Shi H."/>
            <person name="Pan Z."/>
            <person name="Liu X."/>
        </authorList>
    </citation>
    <scope>NUCLEOTIDE SEQUENCE [LARGE SCALE GENOMIC DNA]</scope>
    <source>
        <strain evidence="6">DSM 16317</strain>
    </source>
</reference>
<dbReference type="AlphaFoldDB" id="A0A0M0LBM2"/>
<protein>
    <submittedName>
        <fullName evidence="5">AraC family transcriptional regulator</fullName>
    </submittedName>
</protein>
<dbReference type="InterPro" id="IPR009215">
    <property type="entry name" value="TIM-br_IGPS-like"/>
</dbReference>
<dbReference type="Pfam" id="PF09370">
    <property type="entry name" value="PEP_hydrolase"/>
    <property type="match status" value="1"/>
</dbReference>
<evidence type="ECO:0000259" key="4">
    <source>
        <dbReference type="PROSITE" id="PS01124"/>
    </source>
</evidence>
<dbReference type="Proteomes" id="UP000036867">
    <property type="component" value="Unassembled WGS sequence"/>
</dbReference>
<dbReference type="SUPFAM" id="SSF51621">
    <property type="entry name" value="Phosphoenolpyruvate/pyruvate domain"/>
    <property type="match status" value="1"/>
</dbReference>
<dbReference type="OrthoDB" id="9794370at2"/>
<dbReference type="EMBL" id="LILB01000008">
    <property type="protein sequence ID" value="KOO48083.1"/>
    <property type="molecule type" value="Genomic_DNA"/>
</dbReference>
<keyword evidence="6" id="KW-1185">Reference proteome</keyword>
<name>A0A0M0LBM2_9BACL</name>
<dbReference type="PATRIC" id="fig|263475.3.peg.3064"/>
<dbReference type="InterPro" id="IPR018062">
    <property type="entry name" value="HTH_AraC-typ_CS"/>
</dbReference>
<dbReference type="InterPro" id="IPR051353">
    <property type="entry name" value="Tobamovirus_resist_UPF0261"/>
</dbReference>
<dbReference type="SUPFAM" id="SSF46689">
    <property type="entry name" value="Homeodomain-like"/>
    <property type="match status" value="2"/>
</dbReference>
<dbReference type="InterPro" id="IPR009057">
    <property type="entry name" value="Homeodomain-like_sf"/>
</dbReference>
<proteinExistence type="predicted"/>
<dbReference type="PROSITE" id="PS00041">
    <property type="entry name" value="HTH_ARAC_FAMILY_1"/>
    <property type="match status" value="1"/>
</dbReference>
<evidence type="ECO:0000256" key="3">
    <source>
        <dbReference type="ARBA" id="ARBA00023163"/>
    </source>
</evidence>
<organism evidence="5 6">
    <name type="scientific">Viridibacillus arvi</name>
    <dbReference type="NCBI Taxonomy" id="263475"/>
    <lineage>
        <taxon>Bacteria</taxon>
        <taxon>Bacillati</taxon>
        <taxon>Bacillota</taxon>
        <taxon>Bacilli</taxon>
        <taxon>Bacillales</taxon>
        <taxon>Caryophanaceae</taxon>
        <taxon>Viridibacillus</taxon>
    </lineage>
</organism>
<dbReference type="RefSeq" id="WP_053418955.1">
    <property type="nucleotide sequence ID" value="NZ_LILB01000008.1"/>
</dbReference>
<dbReference type="STRING" id="263475.AMD00_21040"/>
<feature type="domain" description="HTH araC/xylS-type" evidence="4">
    <location>
        <begin position="296"/>
        <end position="394"/>
    </location>
</feature>
<evidence type="ECO:0000256" key="1">
    <source>
        <dbReference type="ARBA" id="ARBA00023015"/>
    </source>
</evidence>
<gene>
    <name evidence="5" type="ORF">AMD00_21040</name>
</gene>
<dbReference type="GO" id="GO:0003824">
    <property type="term" value="F:catalytic activity"/>
    <property type="evidence" value="ECO:0007669"/>
    <property type="project" value="InterPro"/>
</dbReference>
<sequence>MNVKEHVLKRLEEQLQLHGHLIGVAAGSGMTAKYAEIGGADFILALSSGRFRQMGVSSLGGFLAYDNSNDLVMSYASKELIPIVNNIPVIFGLQATDPTIELAEKLNEIERAGFAGINNFPSVGLIDGQFREALEENGMSYALEVDAIAMANKRGLFTVAFVFNAEQAEQMMEAGAAVICVHLGLTVGGSLGAKKILSLQHAKNLAMEIFERCEQFNRPVIHMIYGGPVNKPIDVQFMYDGTSIMGYIGGSSIERIPTEQTVTQITKSFKKSDDFHYDELIEKIIDGMGSQRDYIEFVKKYIHLHYMDQIQLRDIAKILSLSSSYLSTLFKSEVGMAFTQYLIEFRLNRAVDILKKQSLPLTNVAEMVGYPNYAQFSVIFKKHRGVSPKEFIESNINKR</sequence>
<evidence type="ECO:0000256" key="2">
    <source>
        <dbReference type="ARBA" id="ARBA00023125"/>
    </source>
</evidence>
<dbReference type="PANTHER" id="PTHR31862:SF1">
    <property type="entry name" value="UPF0261 DOMAIN PROTEIN (AFU_ORTHOLOGUE AFUA_1G10120)"/>
    <property type="match status" value="1"/>
</dbReference>
<dbReference type="InterPro" id="IPR015813">
    <property type="entry name" value="Pyrv/PenolPyrv_kinase-like_dom"/>
</dbReference>
<keyword evidence="3" id="KW-0804">Transcription</keyword>
<dbReference type="GO" id="GO:0003700">
    <property type="term" value="F:DNA-binding transcription factor activity"/>
    <property type="evidence" value="ECO:0007669"/>
    <property type="project" value="InterPro"/>
</dbReference>
<dbReference type="SMART" id="SM00342">
    <property type="entry name" value="HTH_ARAC"/>
    <property type="match status" value="1"/>
</dbReference>